<evidence type="ECO:0000313" key="9">
    <source>
        <dbReference type="Proteomes" id="UP000028501"/>
    </source>
</evidence>
<dbReference type="GeneID" id="24794090"/>
<evidence type="ECO:0000256" key="4">
    <source>
        <dbReference type="ARBA" id="ARBA00023239"/>
    </source>
</evidence>
<dbReference type="NCBIfam" id="TIGR00260">
    <property type="entry name" value="thrC"/>
    <property type="match status" value="1"/>
</dbReference>
<dbReference type="SUPFAM" id="SSF53686">
    <property type="entry name" value="Tryptophan synthase beta subunit-like PLP-dependent enzymes"/>
    <property type="match status" value="1"/>
</dbReference>
<dbReference type="AlphaFoldDB" id="A0A075WE00"/>
<dbReference type="GO" id="GO:0009097">
    <property type="term" value="P:isoleucine biosynthetic process"/>
    <property type="evidence" value="ECO:0007669"/>
    <property type="project" value="TreeGrafter"/>
</dbReference>
<dbReference type="GO" id="GO:0006567">
    <property type="term" value="P:L-threonine catabolic process"/>
    <property type="evidence" value="ECO:0007669"/>
    <property type="project" value="TreeGrafter"/>
</dbReference>
<gene>
    <name evidence="8" type="ORF">AFULGI_00005610</name>
</gene>
<evidence type="ECO:0000256" key="3">
    <source>
        <dbReference type="ARBA" id="ARBA00022898"/>
    </source>
</evidence>
<dbReference type="Gene3D" id="3.40.50.1100">
    <property type="match status" value="2"/>
</dbReference>
<evidence type="ECO:0000259" key="7">
    <source>
        <dbReference type="Pfam" id="PF00291"/>
    </source>
</evidence>
<keyword evidence="4 8" id="KW-0456">Lyase</keyword>
<dbReference type="GO" id="GO:0004794">
    <property type="term" value="F:threonine deaminase activity"/>
    <property type="evidence" value="ECO:0007669"/>
    <property type="project" value="TreeGrafter"/>
</dbReference>
<dbReference type="HOGENOM" id="CLU_028142_4_1_2"/>
<dbReference type="InterPro" id="IPR001926">
    <property type="entry name" value="TrpB-like_PALP"/>
</dbReference>
<feature type="modified residue" description="N6-(pyridoxal phosphate)lysine" evidence="6">
    <location>
        <position position="107"/>
    </location>
</feature>
<protein>
    <recommendedName>
        <fullName evidence="5">Threonine synthase</fullName>
        <ecNumber evidence="5">4.2.3.1</ecNumber>
    </recommendedName>
</protein>
<dbReference type="GO" id="GO:0009088">
    <property type="term" value="P:threonine biosynthetic process"/>
    <property type="evidence" value="ECO:0007669"/>
    <property type="project" value="UniProtKB-UniRule"/>
</dbReference>
<dbReference type="KEGG" id="afg:AFULGI_00005610"/>
<reference evidence="8 9" key="1">
    <citation type="submission" date="2013-07" db="EMBL/GenBank/DDBJ databases">
        <title>Genome of Archaeoglobus fulgidus.</title>
        <authorList>
            <person name="Fiebig A."/>
            <person name="Birkeland N.-K."/>
        </authorList>
    </citation>
    <scope>NUCLEOTIDE SEQUENCE [LARGE SCALE GENOMIC DNA]</scope>
    <source>
        <strain evidence="8 9">DSM 8774</strain>
    </source>
</reference>
<comment type="cofactor">
    <cofactor evidence="1 6">
        <name>pyridoxal 5'-phosphate</name>
        <dbReference type="ChEBI" id="CHEBI:597326"/>
    </cofactor>
</comment>
<dbReference type="EC" id="4.2.3.1" evidence="5"/>
<name>A0A075WE00_ARCFL</name>
<dbReference type="InterPro" id="IPR036052">
    <property type="entry name" value="TrpB-like_PALP_sf"/>
</dbReference>
<dbReference type="Pfam" id="PF00291">
    <property type="entry name" value="PALP"/>
    <property type="match status" value="1"/>
</dbReference>
<dbReference type="CDD" id="cd01563">
    <property type="entry name" value="Thr-synth_1"/>
    <property type="match status" value="1"/>
</dbReference>
<organism evidence="8 9">
    <name type="scientific">Archaeoglobus fulgidus DSM 8774</name>
    <dbReference type="NCBI Taxonomy" id="1344584"/>
    <lineage>
        <taxon>Archaea</taxon>
        <taxon>Methanobacteriati</taxon>
        <taxon>Methanobacteriota</taxon>
        <taxon>Archaeoglobi</taxon>
        <taxon>Archaeoglobales</taxon>
        <taxon>Archaeoglobaceae</taxon>
        <taxon>Archaeoglobus</taxon>
    </lineage>
</organism>
<evidence type="ECO:0000256" key="2">
    <source>
        <dbReference type="ARBA" id="ARBA00005517"/>
    </source>
</evidence>
<dbReference type="Proteomes" id="UP000028501">
    <property type="component" value="Chromosome"/>
</dbReference>
<dbReference type="EMBL" id="CP006577">
    <property type="protein sequence ID" value="AIG97369.1"/>
    <property type="molecule type" value="Genomic_DNA"/>
</dbReference>
<dbReference type="PANTHER" id="PTHR48078:SF6">
    <property type="entry name" value="L-THREONINE DEHYDRATASE CATABOLIC TDCB"/>
    <property type="match status" value="1"/>
</dbReference>
<dbReference type="PANTHER" id="PTHR48078">
    <property type="entry name" value="THREONINE DEHYDRATASE, MITOCHONDRIAL-RELATED"/>
    <property type="match status" value="1"/>
</dbReference>
<dbReference type="InterPro" id="IPR004450">
    <property type="entry name" value="Thr_synthase-like"/>
</dbReference>
<evidence type="ECO:0000256" key="5">
    <source>
        <dbReference type="NCBIfam" id="TIGR00260"/>
    </source>
</evidence>
<dbReference type="RefSeq" id="WP_048095077.1">
    <property type="nucleotide sequence ID" value="NZ_CP006577.1"/>
</dbReference>
<feature type="domain" description="Tryptophan synthase beta chain-like PALP" evidence="7">
    <location>
        <begin position="70"/>
        <end position="373"/>
    </location>
</feature>
<dbReference type="GO" id="GO:0003941">
    <property type="term" value="F:L-serine ammonia-lyase activity"/>
    <property type="evidence" value="ECO:0007669"/>
    <property type="project" value="TreeGrafter"/>
</dbReference>
<sequence>MYLVALKCRICGTEYPPEPLYHCSLCFGPLEAVYDYEGIKESVSKEEISKRVQSVWRYREFLPTNHDPVDLGAGFTRFIHAKNLGEQLGLENLYLLDDSTNPTYSFKDRVVSVAVTKALEFGMDVVGCASTGNLAGSLAAHAAKAGLKAFIFVPAGIEKNKIVQALVHGATVVEVNGTYDDANRLAAEIAEKNRNWGFVNINLRPYYVEGSKTLAFEAAERLGWGAQSQVVVPVASGALLYSIYRGFKELERVGLIDSAEVAFNAAQPEGFPVARAVKERRQVEPIEKFSTIVHSLAIGNPADGIFAKEVVEKSGGYAEDPSDAEVIEAVKLLARTEGIFTELAGGVTVAALIRLVEDGRIDRDEKVVAYLTGNGLKTAEAVAESLSTVKIDARVEEFEKVLGR</sequence>
<evidence type="ECO:0000313" key="8">
    <source>
        <dbReference type="EMBL" id="AIG97369.1"/>
    </source>
</evidence>
<dbReference type="InterPro" id="IPR050147">
    <property type="entry name" value="Ser/Thr_Dehydratase"/>
</dbReference>
<accession>A0A075WE00</accession>
<proteinExistence type="inferred from homology"/>
<comment type="similarity">
    <text evidence="2">Belongs to the threonine synthase family.</text>
</comment>
<evidence type="ECO:0000256" key="1">
    <source>
        <dbReference type="ARBA" id="ARBA00001933"/>
    </source>
</evidence>
<dbReference type="GO" id="GO:0006565">
    <property type="term" value="P:L-serine catabolic process"/>
    <property type="evidence" value="ECO:0007669"/>
    <property type="project" value="TreeGrafter"/>
</dbReference>
<keyword evidence="3 6" id="KW-0663">Pyridoxal phosphate</keyword>
<dbReference type="GO" id="GO:0004795">
    <property type="term" value="F:threonine synthase activity"/>
    <property type="evidence" value="ECO:0007669"/>
    <property type="project" value="UniProtKB-UniRule"/>
</dbReference>
<evidence type="ECO:0000256" key="6">
    <source>
        <dbReference type="PIRSR" id="PIRSR604450-51"/>
    </source>
</evidence>